<keyword evidence="9" id="KW-0325">Glycoprotein</keyword>
<comment type="subcellular location">
    <subcellularLocation>
        <location evidence="1">Golgi apparatus membrane</location>
        <topology evidence="1">Single-pass type II membrane protein</topology>
    </subcellularLocation>
</comment>
<evidence type="ECO:0000256" key="8">
    <source>
        <dbReference type="ARBA" id="ARBA00023136"/>
    </source>
</evidence>
<sequence>RHVVFLKVHKAGSTTMLNILSRFALSRQLNVLMHNETTDLSQYNTKIPKTKVMSIQIGEKYDMLFHHIVFNHTDVAQFFPRDVKYIAIVRNPFDSFISMFKYVYTRWNHHTTKAVERTNPRDPIKEYLTHPLNYSASPLITDLFDNRMSVDFGVNLTKFREIKKSPKEIGNFINKIDKVFDFVLVLEYFEESLVMLKRLMGWSLKDIVFFKLNSFKEIIKKTENTKNNSSKDWLMVREYPEEFRVMHRQWATIDYAVYSHFLRVFKEKMKSQSCNFEGEVDIFKQMLTKVNTFCSNKNGMNSLNIDQTMWSKTFEVTRNDCSLMTIDEIEITGILRKHMRVLYRK</sequence>
<evidence type="ECO:0000256" key="6">
    <source>
        <dbReference type="ARBA" id="ARBA00022989"/>
    </source>
</evidence>
<evidence type="ECO:0008006" key="12">
    <source>
        <dbReference type="Google" id="ProtNLM"/>
    </source>
</evidence>
<dbReference type="InterPro" id="IPR009729">
    <property type="entry name" value="Gal-3-0_sulfotransfrase"/>
</dbReference>
<dbReference type="SUPFAM" id="SSF52540">
    <property type="entry name" value="P-loop containing nucleoside triphosphate hydrolases"/>
    <property type="match status" value="1"/>
</dbReference>
<keyword evidence="3" id="KW-0808">Transferase</keyword>
<evidence type="ECO:0000256" key="2">
    <source>
        <dbReference type="ARBA" id="ARBA00008124"/>
    </source>
</evidence>
<dbReference type="EMBL" id="RQTK01001619">
    <property type="protein sequence ID" value="RUS69623.1"/>
    <property type="molecule type" value="Genomic_DNA"/>
</dbReference>
<dbReference type="GO" id="GO:0009247">
    <property type="term" value="P:glycolipid biosynthetic process"/>
    <property type="evidence" value="ECO:0007669"/>
    <property type="project" value="InterPro"/>
</dbReference>
<protein>
    <recommendedName>
        <fullName evidence="12">Sulfotransferase domain-containing protein</fullName>
    </recommendedName>
</protein>
<feature type="non-terminal residue" evidence="10">
    <location>
        <position position="1"/>
    </location>
</feature>
<dbReference type="OrthoDB" id="514299at2759"/>
<dbReference type="GO" id="GO:0001733">
    <property type="term" value="F:galactosylceramide sulfotransferase activity"/>
    <property type="evidence" value="ECO:0007669"/>
    <property type="project" value="InterPro"/>
</dbReference>
<accession>A0A433SKE5</accession>
<evidence type="ECO:0000256" key="1">
    <source>
        <dbReference type="ARBA" id="ARBA00004323"/>
    </source>
</evidence>
<name>A0A433SKE5_ELYCH</name>
<gene>
    <name evidence="10" type="ORF">EGW08_022610</name>
</gene>
<proteinExistence type="inferred from homology"/>
<evidence type="ECO:0000256" key="4">
    <source>
        <dbReference type="ARBA" id="ARBA00022692"/>
    </source>
</evidence>
<evidence type="ECO:0000256" key="3">
    <source>
        <dbReference type="ARBA" id="ARBA00022679"/>
    </source>
</evidence>
<keyword evidence="6" id="KW-1133">Transmembrane helix</keyword>
<evidence type="ECO:0000256" key="5">
    <source>
        <dbReference type="ARBA" id="ARBA00022968"/>
    </source>
</evidence>
<keyword evidence="5" id="KW-0735">Signal-anchor</keyword>
<evidence type="ECO:0000256" key="9">
    <source>
        <dbReference type="ARBA" id="ARBA00023180"/>
    </source>
</evidence>
<dbReference type="Proteomes" id="UP000271974">
    <property type="component" value="Unassembled WGS sequence"/>
</dbReference>
<dbReference type="PANTHER" id="PTHR14647:SF87">
    <property type="entry name" value="PUTATIVE-RELATED"/>
    <property type="match status" value="1"/>
</dbReference>
<keyword evidence="7" id="KW-0333">Golgi apparatus</keyword>
<comment type="caution">
    <text evidence="10">The sequence shown here is derived from an EMBL/GenBank/DDBJ whole genome shotgun (WGS) entry which is preliminary data.</text>
</comment>
<keyword evidence="11" id="KW-1185">Reference proteome</keyword>
<organism evidence="10 11">
    <name type="scientific">Elysia chlorotica</name>
    <name type="common">Eastern emerald elysia</name>
    <name type="synonym">Sea slug</name>
    <dbReference type="NCBI Taxonomy" id="188477"/>
    <lineage>
        <taxon>Eukaryota</taxon>
        <taxon>Metazoa</taxon>
        <taxon>Spiralia</taxon>
        <taxon>Lophotrochozoa</taxon>
        <taxon>Mollusca</taxon>
        <taxon>Gastropoda</taxon>
        <taxon>Heterobranchia</taxon>
        <taxon>Euthyneura</taxon>
        <taxon>Panpulmonata</taxon>
        <taxon>Sacoglossa</taxon>
        <taxon>Placobranchoidea</taxon>
        <taxon>Plakobranchidae</taxon>
        <taxon>Elysia</taxon>
    </lineage>
</organism>
<dbReference type="Gene3D" id="3.40.50.300">
    <property type="entry name" value="P-loop containing nucleotide triphosphate hydrolases"/>
    <property type="match status" value="1"/>
</dbReference>
<dbReference type="AlphaFoldDB" id="A0A433SKE5"/>
<dbReference type="PANTHER" id="PTHR14647">
    <property type="entry name" value="GALACTOSE-3-O-SULFOTRANSFERASE"/>
    <property type="match status" value="1"/>
</dbReference>
<dbReference type="Pfam" id="PF06990">
    <property type="entry name" value="Gal-3-0_sulfotr"/>
    <property type="match status" value="1"/>
</dbReference>
<evidence type="ECO:0000256" key="7">
    <source>
        <dbReference type="ARBA" id="ARBA00023034"/>
    </source>
</evidence>
<keyword evidence="8" id="KW-0472">Membrane</keyword>
<comment type="similarity">
    <text evidence="2">Belongs to the galactose-3-O-sulfotransferase family.</text>
</comment>
<dbReference type="InterPro" id="IPR027417">
    <property type="entry name" value="P-loop_NTPase"/>
</dbReference>
<keyword evidence="4" id="KW-0812">Transmembrane</keyword>
<evidence type="ECO:0000313" key="11">
    <source>
        <dbReference type="Proteomes" id="UP000271974"/>
    </source>
</evidence>
<dbReference type="GO" id="GO:0000139">
    <property type="term" value="C:Golgi membrane"/>
    <property type="evidence" value="ECO:0007669"/>
    <property type="project" value="UniProtKB-SubCell"/>
</dbReference>
<evidence type="ECO:0000313" key="10">
    <source>
        <dbReference type="EMBL" id="RUS69623.1"/>
    </source>
</evidence>
<reference evidence="10 11" key="1">
    <citation type="submission" date="2019-01" db="EMBL/GenBank/DDBJ databases">
        <title>A draft genome assembly of the solar-powered sea slug Elysia chlorotica.</title>
        <authorList>
            <person name="Cai H."/>
            <person name="Li Q."/>
            <person name="Fang X."/>
            <person name="Li J."/>
            <person name="Curtis N.E."/>
            <person name="Altenburger A."/>
            <person name="Shibata T."/>
            <person name="Feng M."/>
            <person name="Maeda T."/>
            <person name="Schwartz J.A."/>
            <person name="Shigenobu S."/>
            <person name="Lundholm N."/>
            <person name="Nishiyama T."/>
            <person name="Yang H."/>
            <person name="Hasebe M."/>
            <person name="Li S."/>
            <person name="Pierce S.K."/>
            <person name="Wang J."/>
        </authorList>
    </citation>
    <scope>NUCLEOTIDE SEQUENCE [LARGE SCALE GENOMIC DNA]</scope>
    <source>
        <strain evidence="10">EC2010</strain>
        <tissue evidence="10">Whole organism of an adult</tissue>
    </source>
</reference>